<dbReference type="VEuPathDB" id="FungiDB:CC1G_14154"/>
<feature type="compositionally biased region" description="Low complexity" evidence="2">
    <location>
        <begin position="302"/>
        <end position="324"/>
    </location>
</feature>
<accession>D6RLL5</accession>
<dbReference type="EMBL" id="AACS02000003">
    <property type="protein sequence ID" value="EFI28127.1"/>
    <property type="molecule type" value="Genomic_DNA"/>
</dbReference>
<dbReference type="KEGG" id="cci:CC1G_14154"/>
<dbReference type="GeneID" id="9379701"/>
<evidence type="ECO:0000256" key="1">
    <source>
        <dbReference type="ARBA" id="ARBA00022801"/>
    </source>
</evidence>
<name>D6RLL5_COPC7</name>
<evidence type="ECO:0000256" key="2">
    <source>
        <dbReference type="SAM" id="MobiDB-lite"/>
    </source>
</evidence>
<dbReference type="PANTHER" id="PTHR11113:SF14">
    <property type="entry name" value="N-ACETYLGLUCOSAMINE-6-PHOSPHATE DEACETYLASE"/>
    <property type="match status" value="1"/>
</dbReference>
<dbReference type="AlphaFoldDB" id="D6RLL5"/>
<dbReference type="eggNOG" id="KOG3892">
    <property type="taxonomic scope" value="Eukaryota"/>
</dbReference>
<dbReference type="Proteomes" id="UP000001861">
    <property type="component" value="Unassembled WGS sequence"/>
</dbReference>
<keyword evidence="4" id="KW-1185">Reference proteome</keyword>
<dbReference type="GO" id="GO:0008448">
    <property type="term" value="F:N-acetylglucosamine-6-phosphate deacetylase activity"/>
    <property type="evidence" value="ECO:0007669"/>
    <property type="project" value="TreeGrafter"/>
</dbReference>
<dbReference type="HOGENOM" id="CLU_063483_0_0_1"/>
<evidence type="ECO:0000313" key="3">
    <source>
        <dbReference type="EMBL" id="EFI28127.1"/>
    </source>
</evidence>
<comment type="caution">
    <text evidence="3">The sequence shown here is derived from an EMBL/GenBank/DDBJ whole genome shotgun (WGS) entry which is preliminary data.</text>
</comment>
<protein>
    <submittedName>
        <fullName evidence="3">N-acetylglucosamine-6-phosphate deacetylase</fullName>
    </submittedName>
</protein>
<feature type="region of interest" description="Disordered" evidence="2">
    <location>
        <begin position="296"/>
        <end position="336"/>
    </location>
</feature>
<dbReference type="RefSeq" id="XP_002911621.1">
    <property type="nucleotide sequence ID" value="XM_002911575.1"/>
</dbReference>
<dbReference type="Gene3D" id="3.20.20.140">
    <property type="entry name" value="Metal-dependent hydrolases"/>
    <property type="match status" value="1"/>
</dbReference>
<dbReference type="PANTHER" id="PTHR11113">
    <property type="entry name" value="N-ACETYLGLUCOSAMINE-6-PHOSPHATE DEACETYLASE"/>
    <property type="match status" value="1"/>
</dbReference>
<keyword evidence="1" id="KW-0378">Hydrolase</keyword>
<evidence type="ECO:0000313" key="4">
    <source>
        <dbReference type="Proteomes" id="UP000001861"/>
    </source>
</evidence>
<dbReference type="InterPro" id="IPR032466">
    <property type="entry name" value="Metal_Hydrolase"/>
</dbReference>
<dbReference type="OrthoDB" id="10264777at2759"/>
<dbReference type="SUPFAM" id="SSF51556">
    <property type="entry name" value="Metallo-dependent hydrolases"/>
    <property type="match status" value="1"/>
</dbReference>
<dbReference type="GO" id="GO:0006046">
    <property type="term" value="P:N-acetylglucosamine catabolic process"/>
    <property type="evidence" value="ECO:0007669"/>
    <property type="project" value="TreeGrafter"/>
</dbReference>
<dbReference type="InParanoid" id="D6RLL5"/>
<sequence length="371" mass="40206">MTVLTNGLVCFTNCFLAQEDGSLAKKDLWIDEMNGLIVDPNKTFFERKLRPDRTIDLDGNILSPGLLDIQINGAYGFDFSVYENDDNAYRQGLKTVAEKIVETGVTSLLPTIITQEKALYPKLLGLLRPFSAPGSATLLGWHAEGPFLEFTKRGAHAPPFLRFAPDGFKSFEDVYGPENLIEKEDWVMNEGQDIGIRMITAAPEVPGVLDAIPTLRNRGIVFSIGHSNARTEVAMAAVRKGANLITHLFNAMPQFHHRDPSIIGLLGASPHCDASGPTALAYVTCDPAHTIQLERGATSPTSSNGFNGSFNHSASASSNASGTSPDRGPHNEWTSQGHTMASSLMEFIATRTPSGSLTLLISMDAFWSPMP</sequence>
<reference evidence="3 4" key="1">
    <citation type="journal article" date="2010" name="Proc. Natl. Acad. Sci. U.S.A.">
        <title>Insights into evolution of multicellular fungi from the assembled chromosomes of the mushroom Coprinopsis cinerea (Coprinus cinereus).</title>
        <authorList>
            <person name="Stajich J.E."/>
            <person name="Wilke S.K."/>
            <person name="Ahren D."/>
            <person name="Au C.H."/>
            <person name="Birren B.W."/>
            <person name="Borodovsky M."/>
            <person name="Burns C."/>
            <person name="Canback B."/>
            <person name="Casselton L.A."/>
            <person name="Cheng C.K."/>
            <person name="Deng J."/>
            <person name="Dietrich F.S."/>
            <person name="Fargo D.C."/>
            <person name="Farman M.L."/>
            <person name="Gathman A.C."/>
            <person name="Goldberg J."/>
            <person name="Guigo R."/>
            <person name="Hoegger P.J."/>
            <person name="Hooker J.B."/>
            <person name="Huggins A."/>
            <person name="James T.Y."/>
            <person name="Kamada T."/>
            <person name="Kilaru S."/>
            <person name="Kodira C."/>
            <person name="Kues U."/>
            <person name="Kupfer D."/>
            <person name="Kwan H.S."/>
            <person name="Lomsadze A."/>
            <person name="Li W."/>
            <person name="Lilly W.W."/>
            <person name="Ma L.J."/>
            <person name="Mackey A.J."/>
            <person name="Manning G."/>
            <person name="Martin F."/>
            <person name="Muraguchi H."/>
            <person name="Natvig D.O."/>
            <person name="Palmerini H."/>
            <person name="Ramesh M.A."/>
            <person name="Rehmeyer C.J."/>
            <person name="Roe B.A."/>
            <person name="Shenoy N."/>
            <person name="Stanke M."/>
            <person name="Ter-Hovhannisyan V."/>
            <person name="Tunlid A."/>
            <person name="Velagapudi R."/>
            <person name="Vision T.J."/>
            <person name="Zeng Q."/>
            <person name="Zolan M.E."/>
            <person name="Pukkila P.J."/>
        </authorList>
    </citation>
    <scope>NUCLEOTIDE SEQUENCE [LARGE SCALE GENOMIC DNA]</scope>
    <source>
        <strain evidence="4">Okayama-7 / 130 / ATCC MYA-4618 / FGSC 9003</strain>
    </source>
</reference>
<organism evidence="3 4">
    <name type="scientific">Coprinopsis cinerea (strain Okayama-7 / 130 / ATCC MYA-4618 / FGSC 9003)</name>
    <name type="common">Inky cap fungus</name>
    <name type="synonym">Hormographiella aspergillata</name>
    <dbReference type="NCBI Taxonomy" id="240176"/>
    <lineage>
        <taxon>Eukaryota</taxon>
        <taxon>Fungi</taxon>
        <taxon>Dikarya</taxon>
        <taxon>Basidiomycota</taxon>
        <taxon>Agaricomycotina</taxon>
        <taxon>Agaricomycetes</taxon>
        <taxon>Agaricomycetidae</taxon>
        <taxon>Agaricales</taxon>
        <taxon>Agaricineae</taxon>
        <taxon>Psathyrellaceae</taxon>
        <taxon>Coprinopsis</taxon>
    </lineage>
</organism>
<proteinExistence type="predicted"/>
<gene>
    <name evidence="3" type="ORF">CC1G_14154</name>
</gene>
<dbReference type="STRING" id="240176.D6RLL5"/>